<proteinExistence type="predicted"/>
<keyword evidence="3" id="KW-1185">Reference proteome</keyword>
<organism evidence="2 3">
    <name type="scientific">Paramuricea clavata</name>
    <name type="common">Red gorgonian</name>
    <name type="synonym">Violescent sea-whip</name>
    <dbReference type="NCBI Taxonomy" id="317549"/>
    <lineage>
        <taxon>Eukaryota</taxon>
        <taxon>Metazoa</taxon>
        <taxon>Cnidaria</taxon>
        <taxon>Anthozoa</taxon>
        <taxon>Octocorallia</taxon>
        <taxon>Malacalcyonacea</taxon>
        <taxon>Plexauridae</taxon>
        <taxon>Paramuricea</taxon>
    </lineage>
</organism>
<comment type="caution">
    <text evidence="2">The sequence shown here is derived from an EMBL/GenBank/DDBJ whole genome shotgun (WGS) entry which is preliminary data.</text>
</comment>
<accession>A0A6S7KIU1</accession>
<sequence>TTLDAIDQETGVPTESSKHTRASVHGTVKEMIRILLKKEPFKYTSGRTLVSFPNVKKTPLEAVDVIALNKWLTNHKKSLSKDLFATVSNDESNEDGDTDTETLIPAILIVMMMTICKWYNY</sequence>
<name>A0A6S7KIU1_PARCT</name>
<dbReference type="Proteomes" id="UP001152795">
    <property type="component" value="Unassembled WGS sequence"/>
</dbReference>
<feature type="region of interest" description="Disordered" evidence="1">
    <location>
        <begin position="1"/>
        <end position="23"/>
    </location>
</feature>
<dbReference type="OrthoDB" id="6004676at2759"/>
<feature type="non-terminal residue" evidence="2">
    <location>
        <position position="1"/>
    </location>
</feature>
<dbReference type="AlphaFoldDB" id="A0A6S7KIU1"/>
<evidence type="ECO:0000256" key="1">
    <source>
        <dbReference type="SAM" id="MobiDB-lite"/>
    </source>
</evidence>
<dbReference type="EMBL" id="CACRXK020033803">
    <property type="protein sequence ID" value="CAB4044018.1"/>
    <property type="molecule type" value="Genomic_DNA"/>
</dbReference>
<evidence type="ECO:0000313" key="3">
    <source>
        <dbReference type="Proteomes" id="UP001152795"/>
    </source>
</evidence>
<protein>
    <submittedName>
        <fullName evidence="2">Uncharacterized protein</fullName>
    </submittedName>
</protein>
<gene>
    <name evidence="2" type="ORF">PACLA_8A037048</name>
</gene>
<reference evidence="2" key="1">
    <citation type="submission" date="2020-04" db="EMBL/GenBank/DDBJ databases">
        <authorList>
            <person name="Alioto T."/>
            <person name="Alioto T."/>
            <person name="Gomez Garrido J."/>
        </authorList>
    </citation>
    <scope>NUCLEOTIDE SEQUENCE</scope>
    <source>
        <strain evidence="2">A484AB</strain>
    </source>
</reference>
<evidence type="ECO:0000313" key="2">
    <source>
        <dbReference type="EMBL" id="CAB4044018.1"/>
    </source>
</evidence>